<evidence type="ECO:0008006" key="4">
    <source>
        <dbReference type="Google" id="ProtNLM"/>
    </source>
</evidence>
<dbReference type="OrthoDB" id="5331891at2759"/>
<dbReference type="Proteomes" id="UP000277580">
    <property type="component" value="Unassembled WGS sequence"/>
</dbReference>
<proteinExistence type="predicted"/>
<evidence type="ECO:0000313" key="2">
    <source>
        <dbReference type="EMBL" id="RPB06416.1"/>
    </source>
</evidence>
<reference evidence="2 3" key="1">
    <citation type="journal article" date="2018" name="Nat. Ecol. Evol.">
        <title>Pezizomycetes genomes reveal the molecular basis of ectomycorrhizal truffle lifestyle.</title>
        <authorList>
            <person name="Murat C."/>
            <person name="Payen T."/>
            <person name="Noel B."/>
            <person name="Kuo A."/>
            <person name="Morin E."/>
            <person name="Chen J."/>
            <person name="Kohler A."/>
            <person name="Krizsan K."/>
            <person name="Balestrini R."/>
            <person name="Da Silva C."/>
            <person name="Montanini B."/>
            <person name="Hainaut M."/>
            <person name="Levati E."/>
            <person name="Barry K.W."/>
            <person name="Belfiori B."/>
            <person name="Cichocki N."/>
            <person name="Clum A."/>
            <person name="Dockter R.B."/>
            <person name="Fauchery L."/>
            <person name="Guy J."/>
            <person name="Iotti M."/>
            <person name="Le Tacon F."/>
            <person name="Lindquist E.A."/>
            <person name="Lipzen A."/>
            <person name="Malagnac F."/>
            <person name="Mello A."/>
            <person name="Molinier V."/>
            <person name="Miyauchi S."/>
            <person name="Poulain J."/>
            <person name="Riccioni C."/>
            <person name="Rubini A."/>
            <person name="Sitrit Y."/>
            <person name="Splivallo R."/>
            <person name="Traeger S."/>
            <person name="Wang M."/>
            <person name="Zifcakova L."/>
            <person name="Wipf D."/>
            <person name="Zambonelli A."/>
            <person name="Paolocci F."/>
            <person name="Nowrousian M."/>
            <person name="Ottonello S."/>
            <person name="Baldrian P."/>
            <person name="Spatafora J.W."/>
            <person name="Henrissat B."/>
            <person name="Nagy L.G."/>
            <person name="Aury J.M."/>
            <person name="Wincker P."/>
            <person name="Grigoriev I.V."/>
            <person name="Bonfante P."/>
            <person name="Martin F.M."/>
        </authorList>
    </citation>
    <scope>NUCLEOTIDE SEQUENCE [LARGE SCALE GENOMIC DNA]</scope>
    <source>
        <strain evidence="2 3">CCBAS932</strain>
    </source>
</reference>
<feature type="signal peptide" evidence="1">
    <location>
        <begin position="1"/>
        <end position="17"/>
    </location>
</feature>
<accession>A0A3N4K799</accession>
<dbReference type="InParanoid" id="A0A3N4K799"/>
<keyword evidence="1" id="KW-0732">Signal</keyword>
<dbReference type="PANTHER" id="PTHR35186">
    <property type="entry name" value="ANK_REP_REGION DOMAIN-CONTAINING PROTEIN"/>
    <property type="match status" value="1"/>
</dbReference>
<organism evidence="2 3">
    <name type="scientific">Morchella conica CCBAS932</name>
    <dbReference type="NCBI Taxonomy" id="1392247"/>
    <lineage>
        <taxon>Eukaryota</taxon>
        <taxon>Fungi</taxon>
        <taxon>Dikarya</taxon>
        <taxon>Ascomycota</taxon>
        <taxon>Pezizomycotina</taxon>
        <taxon>Pezizomycetes</taxon>
        <taxon>Pezizales</taxon>
        <taxon>Morchellaceae</taxon>
        <taxon>Morchella</taxon>
    </lineage>
</organism>
<keyword evidence="3" id="KW-1185">Reference proteome</keyword>
<feature type="chain" id="PRO_5017938490" description="Prion-inhibition and propagation HeLo domain-containing protein" evidence="1">
    <location>
        <begin position="18"/>
        <end position="554"/>
    </location>
</feature>
<sequence>MAELTLGLIGVLPLVAAVFKGYQQVTTFVSNYKSYDEDSQQAMRRVIVLESVLKQNLELFLRSLVERKVRRAMLDDLNSTHWNEKDLNARLEEKLGEYVEPVKSAIQNCSRTLDRIHKSQLLSQTKLAEAGEPVPPPIPAGAPMRKRTRALQSVLSTMPCIGPRTEHPSPLERFSSLVKGLVEEVQSLCRELRDYITDLESIFNLIKISLRPGSAEDEHVSRPATSASDIAKAHRNTEFVHAAGVRLHKAISNALICQCHTVHLCLDGQIGSSSPVVVDRKGKSKQLQTPADEILAQFSFLFTHGSGQSIRQGTALVCFQPDGSGGAVAASLPGRSGHANICTEVAGAGEGYERYLHDTSGGFRLRLAPSLPHKLGGGGSGGYISLQQVITTRPSELTVHDRLLMTVSLAQSLLHLYCSSWIRDWGIGTIHYFTAQDDAEFGRWTPYLVLRSGDSDIGDRNRDVYRLGYLLLQLGGLCVDELQVAAGAPELGMEKAITRVYRSMGRNYVTFVKSCLNVWGQNRGLDLMRGENLGTYLGHLVQLRRDAMSLLEGA</sequence>
<dbReference type="EMBL" id="ML119366">
    <property type="protein sequence ID" value="RPB06416.1"/>
    <property type="molecule type" value="Genomic_DNA"/>
</dbReference>
<protein>
    <recommendedName>
        <fullName evidence="4">Prion-inhibition and propagation HeLo domain-containing protein</fullName>
    </recommendedName>
</protein>
<evidence type="ECO:0000313" key="3">
    <source>
        <dbReference type="Proteomes" id="UP000277580"/>
    </source>
</evidence>
<dbReference type="PANTHER" id="PTHR35186:SF4">
    <property type="entry name" value="PRION-INHIBITION AND PROPAGATION HELO DOMAIN-CONTAINING PROTEIN"/>
    <property type="match status" value="1"/>
</dbReference>
<gene>
    <name evidence="2" type="ORF">P167DRAFT_610098</name>
</gene>
<dbReference type="AlphaFoldDB" id="A0A3N4K799"/>
<name>A0A3N4K799_9PEZI</name>
<evidence type="ECO:0000256" key="1">
    <source>
        <dbReference type="SAM" id="SignalP"/>
    </source>
</evidence>